<reference evidence="4" key="2">
    <citation type="submission" date="2019-11" db="UniProtKB">
        <authorList>
            <consortium name="WormBaseParasite"/>
        </authorList>
    </citation>
    <scope>IDENTIFICATION</scope>
    <source>
        <strain evidence="4">Puerto Rican</strain>
    </source>
</reference>
<feature type="domain" description="TPPC8 first Ig-like" evidence="2">
    <location>
        <begin position="918"/>
        <end position="1019"/>
    </location>
</feature>
<keyword evidence="3" id="KW-1185">Reference proteome</keyword>
<dbReference type="WBParaSite" id="Smp_242860.1">
    <property type="protein sequence ID" value="Smp_242860.1"/>
    <property type="gene ID" value="Smp_242860"/>
</dbReference>
<reference evidence="3" key="1">
    <citation type="journal article" date="2012" name="PLoS Negl. Trop. Dis.">
        <title>A systematically improved high quality genome and transcriptome of the human blood fluke Schistosoma mansoni.</title>
        <authorList>
            <person name="Protasio A.V."/>
            <person name="Tsai I.J."/>
            <person name="Babbage A."/>
            <person name="Nichol S."/>
            <person name="Hunt M."/>
            <person name="Aslett M.A."/>
            <person name="De Silva N."/>
            <person name="Velarde G.S."/>
            <person name="Anderson T.J."/>
            <person name="Clark R.C."/>
            <person name="Davidson C."/>
            <person name="Dillon G.P."/>
            <person name="Holroyd N.E."/>
            <person name="LoVerde P.T."/>
            <person name="Lloyd C."/>
            <person name="McQuillan J."/>
            <person name="Oliveira G."/>
            <person name="Otto T.D."/>
            <person name="Parker-Manuel S.J."/>
            <person name="Quail M.A."/>
            <person name="Wilson R.A."/>
            <person name="Zerlotini A."/>
            <person name="Dunne D.W."/>
            <person name="Berriman M."/>
        </authorList>
    </citation>
    <scope>NUCLEOTIDE SEQUENCE [LARGE SCALE GENOMIC DNA]</scope>
    <source>
        <strain evidence="3">Puerto Rican</strain>
    </source>
</reference>
<dbReference type="Pfam" id="PF24545">
    <property type="entry name" value="Ig_TPPC8_1st"/>
    <property type="match status" value="1"/>
</dbReference>
<dbReference type="InterPro" id="IPR058541">
    <property type="entry name" value="Ig_TPPC8_1st"/>
</dbReference>
<dbReference type="GO" id="GO:1990072">
    <property type="term" value="C:TRAPPIII protein complex"/>
    <property type="evidence" value="ECO:0007669"/>
    <property type="project" value="TreeGrafter"/>
</dbReference>
<evidence type="ECO:0000259" key="2">
    <source>
        <dbReference type="Pfam" id="PF24545"/>
    </source>
</evidence>
<organism evidence="3 4">
    <name type="scientific">Schistosoma mansoni</name>
    <name type="common">Blood fluke</name>
    <dbReference type="NCBI Taxonomy" id="6183"/>
    <lineage>
        <taxon>Eukaryota</taxon>
        <taxon>Metazoa</taxon>
        <taxon>Spiralia</taxon>
        <taxon>Lophotrochozoa</taxon>
        <taxon>Platyhelminthes</taxon>
        <taxon>Trematoda</taxon>
        <taxon>Digenea</taxon>
        <taxon>Strigeidida</taxon>
        <taxon>Schistosomatoidea</taxon>
        <taxon>Schistosomatidae</taxon>
        <taxon>Schistosoma</taxon>
    </lineage>
</organism>
<dbReference type="Pfam" id="PF24544">
    <property type="entry name" value="Ig_TPPC8_2nd"/>
    <property type="match status" value="1"/>
</dbReference>
<dbReference type="PANTHER" id="PTHR12975">
    <property type="entry name" value="TRANSPORT PROTEIN TRAPP"/>
    <property type="match status" value="1"/>
</dbReference>
<dbReference type="InParanoid" id="A0A5K4F114"/>
<evidence type="ECO:0000313" key="4">
    <source>
        <dbReference type="WBParaSite" id="Smp_242860.1"/>
    </source>
</evidence>
<dbReference type="STRING" id="6183.A0A5K4F114"/>
<name>A0A5K4F114_SCHMA</name>
<dbReference type="InterPro" id="IPR024420">
    <property type="entry name" value="TRAPP_III_complex_Trs85"/>
</dbReference>
<protein>
    <submittedName>
        <fullName evidence="4">Trafficking protein particle complex subunit 8</fullName>
    </submittedName>
</protein>
<proteinExistence type="predicted"/>
<sequence length="1974" mass="224696">MAKCSISGEKFINFVFSPCVGLLVSPDVNELCLRDNLTFEELLRPFSQLSKDVTFRDNNNVVHSVKNLQLKFFDISSCLSPKHITQSWVRYFVNMCSTDNTVRSQKFCDGSRSVVVPTSLPWFEAWRYLFITNLQPFEHEFNSHNLACIFVLTTSHPDPIRGFTELTQSQSNQQHHLPGSRPFWFTENVLKFYVLLHDGSSNIKQSCVDEIFNQVKTTFGALNCHLLTIFTSSSGNELLGNNSCVPNHLLFNNPYQANGIISRPNTSTIVHTSENEPHSDPWLHHLLPHGYRPQLDHKLFPPRDTSIKSCDNQITNDNNDPLTVEDSREACSQVFDVGKTPLIDTSCLPASSISSYSSYTFLPSRYSEPHGQHLTQADRDRIHMFVYDFSVRALLPWVEKTMRSLNDQIAHRMRLSRSFFNATKKFFTQAVGGGGGSNNTTVNSTNNLTTLKIYSNPSPIETSANNISNPCSPTNPVIVNNSKGELSTNTTLTPQSISYAGPVNHSTIVYSQDSPESQMRRLADLAFLFQQYEVAYQTYNVLKRDFQNDSAWLHHAGAQEMSALSVYLQGATSQRQYPYHLMDSAVATYLQSHLSPELALRSTLLNFEALCSRGLYNEAAVALIRLTSDEDDLISGLLIEQVAHCVLSLKRPMLRKFAFRMALAAHRYARAKQPILAIRSYKSTMPIVMGHGWSLLEDHINFSVGKQAYLIGDLTTSCKALAETLKSSSRQSAERQLIFVKEYLSTLTKYLSTNRDKEQTLPEFPLPIIDLHNFKIIIGKPSQRHQQQADNYNQANLHSDLFVEARGVQFSDTEEDEIVNEDIGDELPPSSMSQVIELENNTDPFNNVEFQKFTKHYHNWMEATDVSSSSSDESLVDGQQVDTRYRNSDCYPYHVNDSNDESSYRVTHKKIISSQSMMCQRLEYILLQTTLATDKSKNSRYFKRDKIIYTPRSKYKRMPTFPLGEHLTVRITLINPMRIPLVFTNVHLLWIFNLTNSITESSSCIVNTMDSNVNNNNNNNNNPSSHNHINNDQFIHITNEILSHSIYSYSHDQYEMINQFVSGEIINEFIILYETLLKRLSRYLQLSIIAKQLGQITITGLAFEWSYLSPHQNNVENHINTDHYVANSPSIIESAPNVCLSTTTSNSFNNNLYIDGKNLSATTDTMCTNLPPPISNNNDGVPASISERNSVKGKILFNHKKNNSINDNSVIRLPLDWSITHPVPSLRVFFSSFPSQLYEGQICSVQISLTNSGLIPLTNLRIASNCPGLFAFGSVPYDLSPNKHIQYLSIQPLEPWIDVPCSHSSLNNSYSTGKQPSVLMPGTTITQKLWLRGPYLTYPYSRRRHRNSYSHRYPQLISALPPSSSTSLSNQNSYSSNTSGVVICGGSPTVTATAPVTSTINTNTGLLPHIQQKTVHIVFQYESTNNLRNEQRQKPFTGCRYVRHRSELELKSSLNFEAVANCLNITDINDLLISVQIKNVVHSTVPMNFQIMQIACISRYWSIKPIQSTTWNIDTIPSIHVGEIITLYFKASPIKNNLDYIEIEQNEMSSHTSEEGYNNSNNNNTGKKYISVIHFNHHHHHYYCQSNNMDNTNTSTDNNDSILSDMRNIIQNSNLPQSLINTCNDDNMMMMISPTNLEFFCRSGIHWYHQSNDSIKSFDDSSFLDINLLITWKGSTETTLTNLNQSIWGQSHLRINHLNSPVQMPYNYNNNYNILDLKLSKRKFKKCKHQINNKKLINLNNFDLSNLIRIQLNYPKFVNYSQNNENCNDINQLNNNHSDNNNTSYTYSSLKDFFKDFYHSPFNQLPWEQTKKCFVPISVQAKIYNSSMWPIIVQLDMNNKDKFERESITEEVLSSTTGTSHPQHMNPFRVYNSSSQLESISRDASFIPSLIWIGLTKQEFHLQPYQVKCLTLKALAPQFGIFNLCTFSIKAAPLLLYNSHSNINTTNKPLLIDQNIFPIFLITNHNMLSLVIIE</sequence>
<feature type="domain" description="TPPC8 second Ig-like" evidence="1">
    <location>
        <begin position="1240"/>
        <end position="1334"/>
    </location>
</feature>
<dbReference type="InterPro" id="IPR058538">
    <property type="entry name" value="Ig_TPPC8_2nd"/>
</dbReference>
<dbReference type="PANTHER" id="PTHR12975:SF6">
    <property type="entry name" value="TRAFFICKING PROTEIN PARTICLE COMPLEX SUBUNIT 8"/>
    <property type="match status" value="1"/>
</dbReference>
<evidence type="ECO:0000259" key="1">
    <source>
        <dbReference type="Pfam" id="PF24544"/>
    </source>
</evidence>
<evidence type="ECO:0000313" key="3">
    <source>
        <dbReference type="Proteomes" id="UP000008854"/>
    </source>
</evidence>
<accession>A0A5K4F114</accession>
<dbReference type="Pfam" id="PF12739">
    <property type="entry name" value="TRAPPC-Trs85"/>
    <property type="match status" value="2"/>
</dbReference>
<dbReference type="AlphaFoldDB" id="A0A5K4F114"/>
<dbReference type="Proteomes" id="UP000008854">
    <property type="component" value="Unassembled WGS sequence"/>
</dbReference>